<keyword evidence="4" id="KW-0732">Signal</keyword>
<feature type="domain" description="RsdA/BaiN/AoA(So)-like Rossmann fold-like" evidence="5">
    <location>
        <begin position="3"/>
        <end position="406"/>
    </location>
</feature>
<organism evidence="7 8">
    <name type="scientific">Pseudobutyrivibrio ruminis</name>
    <dbReference type="NCBI Taxonomy" id="46206"/>
    <lineage>
        <taxon>Bacteria</taxon>
        <taxon>Bacillati</taxon>
        <taxon>Bacillota</taxon>
        <taxon>Clostridia</taxon>
        <taxon>Lachnospirales</taxon>
        <taxon>Lachnospiraceae</taxon>
        <taxon>Pseudobutyrivibrio</taxon>
    </lineage>
</organism>
<evidence type="ECO:0000259" key="6">
    <source>
        <dbReference type="Pfam" id="PF22780"/>
    </source>
</evidence>
<dbReference type="PANTHER" id="PTHR42887:SF2">
    <property type="entry name" value="OS12G0638800 PROTEIN"/>
    <property type="match status" value="1"/>
</dbReference>
<dbReference type="Gene3D" id="1.10.8.260">
    <property type="entry name" value="HI0933 insert domain-like"/>
    <property type="match status" value="1"/>
</dbReference>
<feature type="signal peptide" evidence="4">
    <location>
        <begin position="1"/>
        <end position="19"/>
    </location>
</feature>
<accession>A0A927U7I1</accession>
<reference evidence="7" key="1">
    <citation type="submission" date="2019-04" db="EMBL/GenBank/DDBJ databases">
        <title>Evolution of Biomass-Degrading Anaerobic Consortia Revealed by Metagenomics.</title>
        <authorList>
            <person name="Peng X."/>
        </authorList>
    </citation>
    <scope>NUCLEOTIDE SEQUENCE</scope>
    <source>
        <strain evidence="7">SIG311</strain>
    </source>
</reference>
<comment type="caution">
    <text evidence="7">The sequence shown here is derived from an EMBL/GenBank/DDBJ whole genome shotgun (WGS) entry which is preliminary data.</text>
</comment>
<evidence type="ECO:0000256" key="2">
    <source>
        <dbReference type="ARBA" id="ARBA00022630"/>
    </source>
</evidence>
<dbReference type="InterPro" id="IPR004792">
    <property type="entry name" value="BaiN-like"/>
</dbReference>
<dbReference type="NCBIfam" id="TIGR00275">
    <property type="entry name" value="aminoacetone oxidase family FAD-binding enzyme"/>
    <property type="match status" value="1"/>
</dbReference>
<comment type="cofactor">
    <cofactor evidence="1">
        <name>FAD</name>
        <dbReference type="ChEBI" id="CHEBI:57692"/>
    </cofactor>
</comment>
<evidence type="ECO:0000256" key="4">
    <source>
        <dbReference type="SAM" id="SignalP"/>
    </source>
</evidence>
<evidence type="ECO:0000259" key="5">
    <source>
        <dbReference type="Pfam" id="PF03486"/>
    </source>
</evidence>
<feature type="chain" id="PRO_5039043072" evidence="4">
    <location>
        <begin position="20"/>
        <end position="410"/>
    </location>
</feature>
<name>A0A927U7I1_9FIRM</name>
<dbReference type="Proteomes" id="UP000766246">
    <property type="component" value="Unassembled WGS sequence"/>
</dbReference>
<dbReference type="EMBL" id="SVER01000018">
    <property type="protein sequence ID" value="MBE5919751.1"/>
    <property type="molecule type" value="Genomic_DNA"/>
</dbReference>
<dbReference type="Pfam" id="PF22780">
    <property type="entry name" value="HI0933_like_1st"/>
    <property type="match status" value="1"/>
</dbReference>
<evidence type="ECO:0000313" key="8">
    <source>
        <dbReference type="Proteomes" id="UP000766246"/>
    </source>
</evidence>
<protein>
    <submittedName>
        <fullName evidence="7">NAD(P)/FAD-dependent oxidoreductase</fullName>
    </submittedName>
</protein>
<dbReference type="AlphaFoldDB" id="A0A927U7I1"/>
<sequence>MSKVIVIGGGAAGMMAAYAAGMCGHSVILLEKNEKLGKKIYITGKGRCNFTNACSEEDFLKNVVSNPKFLYSAIYTFNSDAMIDFIEMHGTETKVERGNRAFPTSDHASDITKALKNGLNEYNVDIRLNTEVAQILIKDEKAYGVKLKNKETINADAIILCTGGLSYQTTGSTGDGLKWAKDIGLKVTDTRPALVPLNVAEGYIPDMQGLALKNVTLTISDGKKKIYDGFGEMLFTHFGVSGPLVLSASSIIGKKLTQAGRLKASIDLKPALSFDELDARILRDFNDNMNKHLSSVLRGLLPSSMVPVVIDILDFDDMRQINSITKEERNDLVHLLKAFPFTITGLREYKEAIITQGGISVKDIDPSTMKCKNINGLSVAGEVLDLDAFTGGFNLQIAWSTGYLAGISID</sequence>
<keyword evidence="2" id="KW-0285">Flavoprotein</keyword>
<evidence type="ECO:0000256" key="1">
    <source>
        <dbReference type="ARBA" id="ARBA00001974"/>
    </source>
</evidence>
<gene>
    <name evidence="7" type="ORF">E7272_07880</name>
</gene>
<dbReference type="InterPro" id="IPR023166">
    <property type="entry name" value="BaiN-like_dom_sf"/>
</dbReference>
<evidence type="ECO:0000313" key="7">
    <source>
        <dbReference type="EMBL" id="MBE5919751.1"/>
    </source>
</evidence>
<dbReference type="Gene3D" id="3.50.50.60">
    <property type="entry name" value="FAD/NAD(P)-binding domain"/>
    <property type="match status" value="1"/>
</dbReference>
<dbReference type="InterPro" id="IPR036188">
    <property type="entry name" value="FAD/NAD-bd_sf"/>
</dbReference>
<evidence type="ECO:0000256" key="3">
    <source>
        <dbReference type="ARBA" id="ARBA00022827"/>
    </source>
</evidence>
<dbReference type="InterPro" id="IPR057661">
    <property type="entry name" value="RsdA/BaiN/AoA(So)_Rossmann"/>
</dbReference>
<feature type="domain" description="RsdA/BaiN/AoA(So)-like insert" evidence="6">
    <location>
        <begin position="191"/>
        <end position="354"/>
    </location>
</feature>
<dbReference type="SUPFAM" id="SSF51905">
    <property type="entry name" value="FAD/NAD(P)-binding domain"/>
    <property type="match status" value="1"/>
</dbReference>
<dbReference type="InterPro" id="IPR055178">
    <property type="entry name" value="RsdA/BaiN/AoA(So)-like_dom"/>
</dbReference>
<dbReference type="SUPFAM" id="SSF160996">
    <property type="entry name" value="HI0933 insert domain-like"/>
    <property type="match status" value="1"/>
</dbReference>
<dbReference type="Gene3D" id="2.40.30.10">
    <property type="entry name" value="Translation factors"/>
    <property type="match status" value="1"/>
</dbReference>
<proteinExistence type="predicted"/>
<keyword evidence="3" id="KW-0274">FAD</keyword>
<dbReference type="Pfam" id="PF03486">
    <property type="entry name" value="HI0933_like"/>
    <property type="match status" value="1"/>
</dbReference>
<dbReference type="PANTHER" id="PTHR42887">
    <property type="entry name" value="OS12G0638800 PROTEIN"/>
    <property type="match status" value="1"/>
</dbReference>